<evidence type="ECO:0000256" key="1">
    <source>
        <dbReference type="SAM" id="MobiDB-lite"/>
    </source>
</evidence>
<accession>A0A7G3LDW0</accession>
<dbReference type="EMBL" id="MH722218">
    <property type="protein sequence ID" value="QEQ71195.1"/>
    <property type="molecule type" value="Genomic_DNA"/>
</dbReference>
<organism evidence="2">
    <name type="scientific">Klebsiella pneumoniae</name>
    <dbReference type="NCBI Taxonomy" id="573"/>
    <lineage>
        <taxon>Bacteria</taxon>
        <taxon>Pseudomonadati</taxon>
        <taxon>Pseudomonadota</taxon>
        <taxon>Gammaproteobacteria</taxon>
        <taxon>Enterobacterales</taxon>
        <taxon>Enterobacteriaceae</taxon>
        <taxon>Klebsiella/Raoultella group</taxon>
        <taxon>Klebsiella</taxon>
        <taxon>Klebsiella pneumoniae complex</taxon>
    </lineage>
</organism>
<evidence type="ECO:0000313" key="3">
    <source>
        <dbReference type="EMBL" id="QEQ71195.1"/>
    </source>
</evidence>
<protein>
    <submittedName>
        <fullName evidence="2">Uncharacterized protein</fullName>
    </submittedName>
</protein>
<name>A0A7G3LDW0_KLEPN</name>
<reference evidence="2" key="1">
    <citation type="submission" date="2018-08" db="EMBL/GenBank/DDBJ databases">
        <authorList>
            <person name="D'Andrea M.M."/>
        </authorList>
    </citation>
    <scope>NUCLEOTIDE SEQUENCE</scope>
    <source>
        <strain evidence="2">IT-Kpn-01/2014</strain>
        <strain evidence="3">IT-Kpn-09/2015</strain>
        <plasmid evidence="2">pIT-Kpn-01/2014</plasmid>
        <plasmid evidence="3">pIT-Kpn-09/2015</plasmid>
    </source>
</reference>
<proteinExistence type="predicted"/>
<feature type="region of interest" description="Disordered" evidence="1">
    <location>
        <begin position="30"/>
        <end position="51"/>
    </location>
</feature>
<geneLocation type="plasmid" evidence="2">
    <name>pIT-Kpn-01/2014</name>
</geneLocation>
<geneLocation type="plasmid" evidence="3">
    <name>pIT-Kpn-09/2015</name>
</geneLocation>
<keyword evidence="2" id="KW-0614">Plasmid</keyword>
<sequence>MISLFAVFTFFPQRRHRRKGIFRWLRAQKSQGEKIRARSIPQYKPRDSHAR</sequence>
<dbReference type="EMBL" id="MH722217">
    <property type="protein sequence ID" value="QEQ71074.1"/>
    <property type="molecule type" value="Genomic_DNA"/>
</dbReference>
<dbReference type="AlphaFoldDB" id="A0A7G3LDW0"/>
<evidence type="ECO:0000313" key="2">
    <source>
        <dbReference type="EMBL" id="QEQ71074.1"/>
    </source>
</evidence>